<dbReference type="Gene3D" id="3.40.50.720">
    <property type="entry name" value="NAD(P)-binding Rossmann-like Domain"/>
    <property type="match status" value="1"/>
</dbReference>
<evidence type="ECO:0000256" key="5">
    <source>
        <dbReference type="ARBA" id="ARBA00022989"/>
    </source>
</evidence>
<keyword evidence="6 7" id="KW-0472">Membrane</keyword>
<dbReference type="GO" id="GO:0016780">
    <property type="term" value="F:phosphotransferase activity, for other substituted phosphate groups"/>
    <property type="evidence" value="ECO:0007669"/>
    <property type="project" value="TreeGrafter"/>
</dbReference>
<evidence type="ECO:0000256" key="2">
    <source>
        <dbReference type="ARBA" id="ARBA00006464"/>
    </source>
</evidence>
<keyword evidence="4 7" id="KW-0812">Transmembrane</keyword>
<sequence>MLRFLRRQSMRWLFLLGFCELVLLALSLALATYIRYAYNPEELAEFTTHLPERSLAFAVIIVIGMIALGQYQAHIRMTRFGLVARQFVAFVLGGVLLVIGYYIVPQAYVGRGVLAIALTLGFVLVLALRTLFLQLVEVDALKRRVLILGAGNRAAQIHNQMRRRTDRRGFFVVGYLPRANEIVAVPDDHLIRTHFPLHVLVQREQIDEVVVGVDDRRGHLPMDDLLECRQMGITITDLTSFFERESGRLQLTILDPSWLVFSGGFNATPLRQLSKRCFDLGTATLLMLLCWPLMLLEALAIRVESGPGQPILYRQERVGAHGRTFLLLKFRSMRTDAERDGVARWASKNDDRVTRVGRISRKLRIDELPQLWNVLKGDMSIVGPRPERPQFVANLASQIRYYSLRHCLKPGLAGWAQLSYPYGATVEEAAEKLKYDLFYVKNHNLLLDMLILIQTVEVVLFGRGAR</sequence>
<dbReference type="PANTHER" id="PTHR30576:SF0">
    <property type="entry name" value="UNDECAPRENYL-PHOSPHATE N-ACETYLGALACTOSAMINYL 1-PHOSPHATE TRANSFERASE-RELATED"/>
    <property type="match status" value="1"/>
</dbReference>
<gene>
    <name evidence="9" type="ORF">HY57_14655</name>
</gene>
<reference evidence="9 10" key="1">
    <citation type="submission" date="2014-07" db="EMBL/GenBank/DDBJ databases">
        <title>Complete Genome Sequence of Dyella japonica Strain A8 Isolated from Malaysian Tropical Soil.</title>
        <authorList>
            <person name="Hui R.K.H."/>
            <person name="Chen J.-W."/>
            <person name="Chan K.-G."/>
            <person name="Leung F.C.C."/>
        </authorList>
    </citation>
    <scope>NUCLEOTIDE SEQUENCE [LARGE SCALE GENOMIC DNA]</scope>
    <source>
        <strain evidence="9 10">A8</strain>
    </source>
</reference>
<evidence type="ECO:0000256" key="4">
    <source>
        <dbReference type="ARBA" id="ARBA00022692"/>
    </source>
</evidence>
<dbReference type="InterPro" id="IPR003362">
    <property type="entry name" value="Bact_transf"/>
</dbReference>
<dbReference type="STRING" id="1217721.HY57_14655"/>
<dbReference type="InterPro" id="IPR017475">
    <property type="entry name" value="EPS_sugar_tfrase"/>
</dbReference>
<keyword evidence="10" id="KW-1185">Reference proteome</keyword>
<keyword evidence="5 7" id="KW-1133">Transmembrane helix</keyword>
<evidence type="ECO:0000256" key="6">
    <source>
        <dbReference type="ARBA" id="ARBA00023136"/>
    </source>
</evidence>
<evidence type="ECO:0000256" key="1">
    <source>
        <dbReference type="ARBA" id="ARBA00004141"/>
    </source>
</evidence>
<feature type="transmembrane region" description="Helical" evidence="7">
    <location>
        <begin position="116"/>
        <end position="136"/>
    </location>
</feature>
<comment type="similarity">
    <text evidence="2">Belongs to the bacterial sugar transferase family.</text>
</comment>
<dbReference type="EMBL" id="CP008884">
    <property type="protein sequence ID" value="AIF48392.1"/>
    <property type="molecule type" value="Genomic_DNA"/>
</dbReference>
<name>A0A075K3V7_9GAMM</name>
<dbReference type="AlphaFoldDB" id="A0A075K3V7"/>
<evidence type="ECO:0000313" key="9">
    <source>
        <dbReference type="EMBL" id="AIF48392.1"/>
    </source>
</evidence>
<comment type="subcellular location">
    <subcellularLocation>
        <location evidence="1">Membrane</location>
        <topology evidence="1">Multi-pass membrane protein</topology>
    </subcellularLocation>
</comment>
<dbReference type="NCBIfam" id="TIGR03013">
    <property type="entry name" value="EpsB_2"/>
    <property type="match status" value="1"/>
</dbReference>
<dbReference type="GO" id="GO:0016020">
    <property type="term" value="C:membrane"/>
    <property type="evidence" value="ECO:0007669"/>
    <property type="project" value="UniProtKB-SubCell"/>
</dbReference>
<dbReference type="PANTHER" id="PTHR30576">
    <property type="entry name" value="COLANIC BIOSYNTHESIS UDP-GLUCOSE LIPID CARRIER TRANSFERASE"/>
    <property type="match status" value="1"/>
</dbReference>
<dbReference type="KEGG" id="dja:HY57_14655"/>
<proteinExistence type="inferred from homology"/>
<feature type="transmembrane region" description="Helical" evidence="7">
    <location>
        <begin position="83"/>
        <end position="104"/>
    </location>
</feature>
<dbReference type="PATRIC" id="fig|1217721.7.peg.3008"/>
<dbReference type="InterPro" id="IPR017464">
    <property type="entry name" value="Sugar_tfrase_EpsB_2"/>
</dbReference>
<accession>A0A075K3V7</accession>
<evidence type="ECO:0000256" key="3">
    <source>
        <dbReference type="ARBA" id="ARBA00022679"/>
    </source>
</evidence>
<evidence type="ECO:0000256" key="7">
    <source>
        <dbReference type="SAM" id="Phobius"/>
    </source>
</evidence>
<feature type="domain" description="Bacterial sugar transferase" evidence="8">
    <location>
        <begin position="275"/>
        <end position="460"/>
    </location>
</feature>
<dbReference type="HOGENOM" id="CLU_024920_0_0_6"/>
<dbReference type="Proteomes" id="UP000027987">
    <property type="component" value="Chromosome"/>
</dbReference>
<protein>
    <submittedName>
        <fullName evidence="9">Sugar transferase</fullName>
    </submittedName>
</protein>
<organism evidence="9 10">
    <name type="scientific">Dyella japonica A8</name>
    <dbReference type="NCBI Taxonomy" id="1217721"/>
    <lineage>
        <taxon>Bacteria</taxon>
        <taxon>Pseudomonadati</taxon>
        <taxon>Pseudomonadota</taxon>
        <taxon>Gammaproteobacteria</taxon>
        <taxon>Lysobacterales</taxon>
        <taxon>Rhodanobacteraceae</taxon>
        <taxon>Dyella</taxon>
    </lineage>
</organism>
<evidence type="ECO:0000259" key="8">
    <source>
        <dbReference type="Pfam" id="PF02397"/>
    </source>
</evidence>
<feature type="transmembrane region" description="Helical" evidence="7">
    <location>
        <begin position="54"/>
        <end position="71"/>
    </location>
</feature>
<dbReference type="Pfam" id="PF02397">
    <property type="entry name" value="Bac_transf"/>
    <property type="match status" value="1"/>
</dbReference>
<evidence type="ECO:0000313" key="10">
    <source>
        <dbReference type="Proteomes" id="UP000027987"/>
    </source>
</evidence>
<feature type="transmembrane region" description="Helical" evidence="7">
    <location>
        <begin position="12"/>
        <end position="34"/>
    </location>
</feature>
<dbReference type="OrthoDB" id="9808602at2"/>
<keyword evidence="3 9" id="KW-0808">Transferase</keyword>
<dbReference type="NCBIfam" id="TIGR03025">
    <property type="entry name" value="EPS_sugtrans"/>
    <property type="match status" value="1"/>
</dbReference>